<comment type="similarity">
    <text evidence="2">Belongs to the prokaryotic sulfate-binding protein family.</text>
</comment>
<dbReference type="PANTHER" id="PTHR30368:SF2">
    <property type="entry name" value="SULFATE-BINDING PROTEIN"/>
    <property type="match status" value="1"/>
</dbReference>
<dbReference type="RefSeq" id="WP_378616789.1">
    <property type="nucleotide sequence ID" value="NZ_JBHSAX010000033.1"/>
</dbReference>
<dbReference type="Proteomes" id="UP001595696">
    <property type="component" value="Unassembled WGS sequence"/>
</dbReference>
<accession>A0ABV8E2X5</accession>
<dbReference type="Pfam" id="PF13531">
    <property type="entry name" value="SBP_bac_11"/>
    <property type="match status" value="1"/>
</dbReference>
<keyword evidence="4 6" id="KW-0732">Signal</keyword>
<feature type="signal peptide" evidence="6">
    <location>
        <begin position="1"/>
        <end position="32"/>
    </location>
</feature>
<dbReference type="NCBIfam" id="TIGR00971">
    <property type="entry name" value="3a0106s03"/>
    <property type="match status" value="1"/>
</dbReference>
<sequence>MSRRSLSAGRTRSRRKPLAVALTALAAVALTACGGGASDSTEGGGADGSGGTLNLYAYAVPKPGFDKVIPEFNKTEAGEGVQVQQSYGASGDQSRKVKDGAAADVVNFSVEPDITRLVDAGLVDAGWNAGADKGIPFGSVVAIVVRKDNPKGIKDWDDLLKPGVEVVTPNPFSSGSAKWNLLAPYAAKSEGGKNPQAGLDYLSRLVSPEHVKVQPKSGREATETFLQGTGDVLLSYENEAIFSERNGDRIEHVIPPVTFKIENPIAVLKNSQNPEKAKAFRDFQFTAEGQRAWGRAGFRPVDPAIAAEFEADFPTPVKEWTIADLGGWKAVDKDLFTAETGKVAVIYDNATK</sequence>
<evidence type="ECO:0000256" key="2">
    <source>
        <dbReference type="ARBA" id="ARBA00006099"/>
    </source>
</evidence>
<reference evidence="8" key="1">
    <citation type="journal article" date="2019" name="Int. J. Syst. Evol. Microbiol.">
        <title>The Global Catalogue of Microorganisms (GCM) 10K type strain sequencing project: providing services to taxonomists for standard genome sequencing and annotation.</title>
        <authorList>
            <consortium name="The Broad Institute Genomics Platform"/>
            <consortium name="The Broad Institute Genome Sequencing Center for Infectious Disease"/>
            <person name="Wu L."/>
            <person name="Ma J."/>
        </authorList>
    </citation>
    <scope>NUCLEOTIDE SEQUENCE [LARGE SCALE GENOMIC DNA]</scope>
    <source>
        <strain evidence="8">CGMCC 4.7330</strain>
    </source>
</reference>
<organism evidence="7 8">
    <name type="scientific">Nocardia jiangsuensis</name>
    <dbReference type="NCBI Taxonomy" id="1691563"/>
    <lineage>
        <taxon>Bacteria</taxon>
        <taxon>Bacillati</taxon>
        <taxon>Actinomycetota</taxon>
        <taxon>Actinomycetes</taxon>
        <taxon>Mycobacteriales</taxon>
        <taxon>Nocardiaceae</taxon>
        <taxon>Nocardia</taxon>
    </lineage>
</organism>
<evidence type="ECO:0000256" key="5">
    <source>
        <dbReference type="ARBA" id="ARBA00022764"/>
    </source>
</evidence>
<dbReference type="PANTHER" id="PTHR30368">
    <property type="entry name" value="SULFATE-BINDING PROTEIN"/>
    <property type="match status" value="1"/>
</dbReference>
<gene>
    <name evidence="7" type="ORF">ACFO0B_30015</name>
</gene>
<keyword evidence="3" id="KW-0813">Transport</keyword>
<dbReference type="Gene3D" id="3.40.190.10">
    <property type="entry name" value="Periplasmic binding protein-like II"/>
    <property type="match status" value="2"/>
</dbReference>
<comment type="caution">
    <text evidence="7">The sequence shown here is derived from an EMBL/GenBank/DDBJ whole genome shotgun (WGS) entry which is preliminary data.</text>
</comment>
<evidence type="ECO:0000256" key="6">
    <source>
        <dbReference type="SAM" id="SignalP"/>
    </source>
</evidence>
<evidence type="ECO:0000256" key="1">
    <source>
        <dbReference type="ARBA" id="ARBA00004418"/>
    </source>
</evidence>
<protein>
    <submittedName>
        <fullName evidence="7">Sulfate ABC transporter substrate-binding protein</fullName>
    </submittedName>
</protein>
<evidence type="ECO:0000313" key="8">
    <source>
        <dbReference type="Proteomes" id="UP001595696"/>
    </source>
</evidence>
<proteinExistence type="inferred from homology"/>
<comment type="subcellular location">
    <subcellularLocation>
        <location evidence="1">Periplasm</location>
    </subcellularLocation>
</comment>
<evidence type="ECO:0000256" key="4">
    <source>
        <dbReference type="ARBA" id="ARBA00022729"/>
    </source>
</evidence>
<name>A0ABV8E2X5_9NOCA</name>
<dbReference type="SUPFAM" id="SSF53850">
    <property type="entry name" value="Periplasmic binding protein-like II"/>
    <property type="match status" value="1"/>
</dbReference>
<keyword evidence="8" id="KW-1185">Reference proteome</keyword>
<dbReference type="PROSITE" id="PS51257">
    <property type="entry name" value="PROKAR_LIPOPROTEIN"/>
    <property type="match status" value="1"/>
</dbReference>
<evidence type="ECO:0000256" key="3">
    <source>
        <dbReference type="ARBA" id="ARBA00022448"/>
    </source>
</evidence>
<keyword evidence="5" id="KW-0574">Periplasm</keyword>
<feature type="chain" id="PRO_5046123858" evidence="6">
    <location>
        <begin position="33"/>
        <end position="352"/>
    </location>
</feature>
<dbReference type="InterPro" id="IPR005669">
    <property type="entry name" value="Thiosulph/SO4-bd"/>
</dbReference>
<evidence type="ECO:0000313" key="7">
    <source>
        <dbReference type="EMBL" id="MFC3966244.1"/>
    </source>
</evidence>
<dbReference type="EMBL" id="JBHSAX010000033">
    <property type="protein sequence ID" value="MFC3966244.1"/>
    <property type="molecule type" value="Genomic_DNA"/>
</dbReference>